<dbReference type="NCBIfam" id="TIGR02985">
    <property type="entry name" value="Sig70_bacteroi1"/>
    <property type="match status" value="1"/>
</dbReference>
<protein>
    <submittedName>
        <fullName evidence="7">RNA polymerase sigma-70 factor</fullName>
    </submittedName>
</protein>
<dbReference type="InterPro" id="IPR039425">
    <property type="entry name" value="RNA_pol_sigma-70-like"/>
</dbReference>
<gene>
    <name evidence="7" type="ORF">MON38_17080</name>
</gene>
<dbReference type="PANTHER" id="PTHR43133:SF46">
    <property type="entry name" value="RNA POLYMERASE SIGMA-70 FACTOR ECF SUBFAMILY"/>
    <property type="match status" value="1"/>
</dbReference>
<evidence type="ECO:0000313" key="7">
    <source>
        <dbReference type="EMBL" id="MCI1189140.1"/>
    </source>
</evidence>
<evidence type="ECO:0000256" key="2">
    <source>
        <dbReference type="ARBA" id="ARBA00023015"/>
    </source>
</evidence>
<proteinExistence type="inferred from homology"/>
<reference evidence="7" key="1">
    <citation type="submission" date="2022-03" db="EMBL/GenBank/DDBJ databases">
        <title>Bacterial whole genome sequence for Hymenobacter sp. DH14.</title>
        <authorList>
            <person name="Le V."/>
        </authorList>
    </citation>
    <scope>NUCLEOTIDE SEQUENCE</scope>
    <source>
        <strain evidence="7">DH14</strain>
    </source>
</reference>
<dbReference type="Gene3D" id="1.10.1740.10">
    <property type="match status" value="1"/>
</dbReference>
<dbReference type="GO" id="GO:0006352">
    <property type="term" value="P:DNA-templated transcription initiation"/>
    <property type="evidence" value="ECO:0007669"/>
    <property type="project" value="InterPro"/>
</dbReference>
<dbReference type="SUPFAM" id="SSF88659">
    <property type="entry name" value="Sigma3 and sigma4 domains of RNA polymerase sigma factors"/>
    <property type="match status" value="1"/>
</dbReference>
<keyword evidence="2" id="KW-0805">Transcription regulation</keyword>
<dbReference type="SUPFAM" id="SSF88946">
    <property type="entry name" value="Sigma2 domain of RNA polymerase sigma factors"/>
    <property type="match status" value="1"/>
</dbReference>
<dbReference type="AlphaFoldDB" id="A0A9X1VLC4"/>
<dbReference type="GO" id="GO:0003677">
    <property type="term" value="F:DNA binding"/>
    <property type="evidence" value="ECO:0007669"/>
    <property type="project" value="InterPro"/>
</dbReference>
<dbReference type="InterPro" id="IPR007627">
    <property type="entry name" value="RNA_pol_sigma70_r2"/>
</dbReference>
<dbReference type="Pfam" id="PF08281">
    <property type="entry name" value="Sigma70_r4_2"/>
    <property type="match status" value="1"/>
</dbReference>
<evidence type="ECO:0000313" key="8">
    <source>
        <dbReference type="Proteomes" id="UP001139193"/>
    </source>
</evidence>
<dbReference type="InterPro" id="IPR013324">
    <property type="entry name" value="RNA_pol_sigma_r3/r4-like"/>
</dbReference>
<dbReference type="EMBL" id="JALBGC010000004">
    <property type="protein sequence ID" value="MCI1189140.1"/>
    <property type="molecule type" value="Genomic_DNA"/>
</dbReference>
<sequence>MRALAVRPAKLLRLPAAWDDADLLAALPASHEGAFAEIYRRYGLQLLEQASRKTGSREAAEEIVQDIFTALWQRRDQAASIQKLPEYLSTAVKFRVINLIKNRYTHEGYAAYCRTVATEADHHTEDDLDATDLAGALHAGLTHLPQHTREIFQLSRFEHQTVPQIAGRLKLTPKAVEYHITRALKLLRVSLKDFLLLLLLLLGLANS</sequence>
<keyword evidence="8" id="KW-1185">Reference proteome</keyword>
<dbReference type="InterPro" id="IPR014284">
    <property type="entry name" value="RNA_pol_sigma-70_dom"/>
</dbReference>
<name>A0A9X1VLC4_9BACT</name>
<evidence type="ECO:0000259" key="6">
    <source>
        <dbReference type="Pfam" id="PF08281"/>
    </source>
</evidence>
<evidence type="ECO:0000256" key="3">
    <source>
        <dbReference type="ARBA" id="ARBA00023082"/>
    </source>
</evidence>
<comment type="caution">
    <text evidence="7">The sequence shown here is derived from an EMBL/GenBank/DDBJ whole genome shotgun (WGS) entry which is preliminary data.</text>
</comment>
<feature type="domain" description="RNA polymerase sigma factor 70 region 4 type 2" evidence="6">
    <location>
        <begin position="136"/>
        <end position="187"/>
    </location>
</feature>
<dbReference type="Proteomes" id="UP001139193">
    <property type="component" value="Unassembled WGS sequence"/>
</dbReference>
<dbReference type="PANTHER" id="PTHR43133">
    <property type="entry name" value="RNA POLYMERASE ECF-TYPE SIGMA FACTO"/>
    <property type="match status" value="1"/>
</dbReference>
<dbReference type="Gene3D" id="1.10.10.10">
    <property type="entry name" value="Winged helix-like DNA-binding domain superfamily/Winged helix DNA-binding domain"/>
    <property type="match status" value="1"/>
</dbReference>
<evidence type="ECO:0000256" key="1">
    <source>
        <dbReference type="ARBA" id="ARBA00010641"/>
    </source>
</evidence>
<accession>A0A9X1VLC4</accession>
<dbReference type="InterPro" id="IPR036388">
    <property type="entry name" value="WH-like_DNA-bd_sf"/>
</dbReference>
<dbReference type="InterPro" id="IPR014327">
    <property type="entry name" value="RNA_pol_sigma70_bacteroid"/>
</dbReference>
<keyword evidence="3" id="KW-0731">Sigma factor</keyword>
<keyword evidence="4" id="KW-0804">Transcription</keyword>
<dbReference type="InterPro" id="IPR013325">
    <property type="entry name" value="RNA_pol_sigma_r2"/>
</dbReference>
<dbReference type="GO" id="GO:0016987">
    <property type="term" value="F:sigma factor activity"/>
    <property type="evidence" value="ECO:0007669"/>
    <property type="project" value="UniProtKB-KW"/>
</dbReference>
<evidence type="ECO:0000256" key="4">
    <source>
        <dbReference type="ARBA" id="ARBA00023163"/>
    </source>
</evidence>
<organism evidence="7 8">
    <name type="scientific">Hymenobacter cyanobacteriorum</name>
    <dbReference type="NCBI Taxonomy" id="2926463"/>
    <lineage>
        <taxon>Bacteria</taxon>
        <taxon>Pseudomonadati</taxon>
        <taxon>Bacteroidota</taxon>
        <taxon>Cytophagia</taxon>
        <taxon>Cytophagales</taxon>
        <taxon>Hymenobacteraceae</taxon>
        <taxon>Hymenobacter</taxon>
    </lineage>
</organism>
<dbReference type="Pfam" id="PF04542">
    <property type="entry name" value="Sigma70_r2"/>
    <property type="match status" value="1"/>
</dbReference>
<comment type="similarity">
    <text evidence="1">Belongs to the sigma-70 factor family. ECF subfamily.</text>
</comment>
<evidence type="ECO:0000259" key="5">
    <source>
        <dbReference type="Pfam" id="PF04542"/>
    </source>
</evidence>
<feature type="domain" description="RNA polymerase sigma-70 region 2" evidence="5">
    <location>
        <begin position="38"/>
        <end position="103"/>
    </location>
</feature>
<dbReference type="NCBIfam" id="TIGR02937">
    <property type="entry name" value="sigma70-ECF"/>
    <property type="match status" value="1"/>
</dbReference>
<dbReference type="RefSeq" id="WP_241937360.1">
    <property type="nucleotide sequence ID" value="NZ_JALBGC010000004.1"/>
</dbReference>
<dbReference type="InterPro" id="IPR013249">
    <property type="entry name" value="RNA_pol_sigma70_r4_t2"/>
</dbReference>